<proteinExistence type="predicted"/>
<accession>A0ABQ9YIR5</accession>
<feature type="region of interest" description="Disordered" evidence="1">
    <location>
        <begin position="537"/>
        <end position="593"/>
    </location>
</feature>
<organism evidence="2 3">
    <name type="scientific">Blattamonas nauphoetae</name>
    <dbReference type="NCBI Taxonomy" id="2049346"/>
    <lineage>
        <taxon>Eukaryota</taxon>
        <taxon>Metamonada</taxon>
        <taxon>Preaxostyla</taxon>
        <taxon>Oxymonadida</taxon>
        <taxon>Blattamonas</taxon>
    </lineage>
</organism>
<feature type="compositionally biased region" description="Acidic residues" evidence="1">
    <location>
        <begin position="496"/>
        <end position="505"/>
    </location>
</feature>
<feature type="compositionally biased region" description="Basic and acidic residues" evidence="1">
    <location>
        <begin position="103"/>
        <end position="113"/>
    </location>
</feature>
<evidence type="ECO:0000256" key="1">
    <source>
        <dbReference type="SAM" id="MobiDB-lite"/>
    </source>
</evidence>
<comment type="caution">
    <text evidence="2">The sequence shown here is derived from an EMBL/GenBank/DDBJ whole genome shotgun (WGS) entry which is preliminary data.</text>
</comment>
<evidence type="ECO:0000313" key="2">
    <source>
        <dbReference type="EMBL" id="KAK2963627.1"/>
    </source>
</evidence>
<feature type="compositionally biased region" description="Pro residues" evidence="1">
    <location>
        <begin position="258"/>
        <end position="271"/>
    </location>
</feature>
<reference evidence="2 3" key="1">
    <citation type="journal article" date="2022" name="bioRxiv">
        <title>Genomics of Preaxostyla Flagellates Illuminates Evolutionary Transitions and the Path Towards Mitochondrial Loss.</title>
        <authorList>
            <person name="Novak L.V.F."/>
            <person name="Treitli S.C."/>
            <person name="Pyrih J."/>
            <person name="Halakuc P."/>
            <person name="Pipaliya S.V."/>
            <person name="Vacek V."/>
            <person name="Brzon O."/>
            <person name="Soukal P."/>
            <person name="Eme L."/>
            <person name="Dacks J.B."/>
            <person name="Karnkowska A."/>
            <person name="Elias M."/>
            <person name="Hampl V."/>
        </authorList>
    </citation>
    <scope>NUCLEOTIDE SEQUENCE [LARGE SCALE GENOMIC DNA]</scope>
    <source>
        <strain evidence="2">NAU3</strain>
        <tissue evidence="2">Gut</tissue>
    </source>
</reference>
<gene>
    <name evidence="2" type="ORF">BLNAU_1192</name>
</gene>
<feature type="compositionally biased region" description="Acidic residues" evidence="1">
    <location>
        <begin position="581"/>
        <end position="593"/>
    </location>
</feature>
<sequence length="613" mass="68824">MKIEEEEKLKREAKQAAFEADRRQREEEKKRLEEEKRAKEEERKKNEEERRQAILEKKREERRKQEEERNRNDDTQTTTDSKKRDAEPKRKVLRRPGTAQSDISRRSNEKAVKAEVTQSPPRFQKYCVKGMREERTDKPPAIPSRQKQPSPPPTPPFRIQGDKIKVKNLDSPAFNRLRPPSGRPQLSDRGEKSDRRSTSSRRETTKSVEEEKAERKRIEALAASVRDLPKVPISSPTVERKNQRSIPPLKVSGVAVDPSPPRRSLIPPPSPSKRRTPPPEKDENMGRIDSKGTDVQKEEGDSWMSKKLRPSSAQFGGKEGSPTKSNEVLAIPCVEPDHSLPAQSLFIPHQNSLPRPPQRPSNSPPTQHAFVLPPSRFGPSPTTPSTRSPPLSLPAEAPVSFPATPGVFSPSSTPRQNRKSLERTPHTKSVEVLYSGDEFEPAFGANRNDPIHKFEIAGTPSQSTVVPKPLELTFPAELGTTIGENGEQFYPSDFESGSDEDGDEAESVVVYLCEPDTDSDEDDGGAGEMMDLLEALEKELKNAKTPQHRRMKTKKEDESEDSEEDEDSSVELTFNATIAEEGSDDDWGEEDDVVEVRATKRNVLGNEKVVPTS</sequence>
<keyword evidence="3" id="KW-1185">Reference proteome</keyword>
<evidence type="ECO:0000313" key="3">
    <source>
        <dbReference type="Proteomes" id="UP001281761"/>
    </source>
</evidence>
<feature type="compositionally biased region" description="Acidic residues" evidence="1">
    <location>
        <begin position="558"/>
        <end position="569"/>
    </location>
</feature>
<dbReference type="Proteomes" id="UP001281761">
    <property type="component" value="Unassembled WGS sequence"/>
</dbReference>
<protein>
    <submittedName>
        <fullName evidence="2">Uncharacterized protein</fullName>
    </submittedName>
</protein>
<feature type="region of interest" description="Disordered" evidence="1">
    <location>
        <begin position="1"/>
        <end position="433"/>
    </location>
</feature>
<feature type="compositionally biased region" description="Low complexity" evidence="1">
    <location>
        <begin position="373"/>
        <end position="394"/>
    </location>
</feature>
<dbReference type="EMBL" id="JARBJD010000005">
    <property type="protein sequence ID" value="KAK2963627.1"/>
    <property type="molecule type" value="Genomic_DNA"/>
</dbReference>
<feature type="region of interest" description="Disordered" evidence="1">
    <location>
        <begin position="482"/>
        <end position="505"/>
    </location>
</feature>
<feature type="compositionally biased region" description="Basic and acidic residues" evidence="1">
    <location>
        <begin position="419"/>
        <end position="429"/>
    </location>
</feature>
<feature type="compositionally biased region" description="Pro residues" evidence="1">
    <location>
        <begin position="354"/>
        <end position="363"/>
    </location>
</feature>
<feature type="compositionally biased region" description="Basic and acidic residues" evidence="1">
    <location>
        <begin position="277"/>
        <end position="300"/>
    </location>
</feature>
<name>A0ABQ9YIR5_9EUKA</name>
<feature type="compositionally biased region" description="Basic and acidic residues" evidence="1">
    <location>
        <begin position="1"/>
        <end position="90"/>
    </location>
</feature>
<feature type="compositionally biased region" description="Basic and acidic residues" evidence="1">
    <location>
        <begin position="186"/>
        <end position="219"/>
    </location>
</feature>